<protein>
    <submittedName>
        <fullName evidence="1">Uncharacterized protein</fullName>
    </submittedName>
</protein>
<name>A0ACC1ATZ8_9ROSI</name>
<gene>
    <name evidence="1" type="ORF">Patl1_14679</name>
</gene>
<proteinExistence type="predicted"/>
<accession>A0ACC1ATZ8</accession>
<sequence>MRFSLTSSLIRLFLLRSIKYLRRLCSQTDDTSTYHQNPKLDDTSNYRQDPGAENRNYRDFQQIPNGLIGMVQGVVGNNIFPTQMIHSRMVITSQVVKESTEASESSQILVS</sequence>
<evidence type="ECO:0000313" key="1">
    <source>
        <dbReference type="EMBL" id="KAJ0090136.1"/>
    </source>
</evidence>
<organism evidence="1 2">
    <name type="scientific">Pistacia atlantica</name>
    <dbReference type="NCBI Taxonomy" id="434234"/>
    <lineage>
        <taxon>Eukaryota</taxon>
        <taxon>Viridiplantae</taxon>
        <taxon>Streptophyta</taxon>
        <taxon>Embryophyta</taxon>
        <taxon>Tracheophyta</taxon>
        <taxon>Spermatophyta</taxon>
        <taxon>Magnoliopsida</taxon>
        <taxon>eudicotyledons</taxon>
        <taxon>Gunneridae</taxon>
        <taxon>Pentapetalae</taxon>
        <taxon>rosids</taxon>
        <taxon>malvids</taxon>
        <taxon>Sapindales</taxon>
        <taxon>Anacardiaceae</taxon>
        <taxon>Pistacia</taxon>
    </lineage>
</organism>
<dbReference type="EMBL" id="CM047904">
    <property type="protein sequence ID" value="KAJ0090136.1"/>
    <property type="molecule type" value="Genomic_DNA"/>
</dbReference>
<dbReference type="Proteomes" id="UP001164250">
    <property type="component" value="Chromosome 8"/>
</dbReference>
<keyword evidence="2" id="KW-1185">Reference proteome</keyword>
<reference evidence="2" key="1">
    <citation type="journal article" date="2023" name="G3 (Bethesda)">
        <title>Genome assembly and association tests identify interacting loci associated with vigor, precocity, and sex in interspecific pistachio rootstocks.</title>
        <authorList>
            <person name="Palmer W."/>
            <person name="Jacygrad E."/>
            <person name="Sagayaradj S."/>
            <person name="Cavanaugh K."/>
            <person name="Han R."/>
            <person name="Bertier L."/>
            <person name="Beede B."/>
            <person name="Kafkas S."/>
            <person name="Golino D."/>
            <person name="Preece J."/>
            <person name="Michelmore R."/>
        </authorList>
    </citation>
    <scope>NUCLEOTIDE SEQUENCE [LARGE SCALE GENOMIC DNA]</scope>
</reference>
<comment type="caution">
    <text evidence="1">The sequence shown here is derived from an EMBL/GenBank/DDBJ whole genome shotgun (WGS) entry which is preliminary data.</text>
</comment>
<evidence type="ECO:0000313" key="2">
    <source>
        <dbReference type="Proteomes" id="UP001164250"/>
    </source>
</evidence>